<dbReference type="AlphaFoldDB" id="A0A7K1Y200"/>
<accession>A0A7K1Y200</accession>
<dbReference type="InterPro" id="IPR032774">
    <property type="entry name" value="WG_beta_rep"/>
</dbReference>
<evidence type="ECO:0008006" key="3">
    <source>
        <dbReference type="Google" id="ProtNLM"/>
    </source>
</evidence>
<keyword evidence="2" id="KW-1185">Reference proteome</keyword>
<sequence length="370" mass="42218">MKNRFRLPGLFLGIAALFCIGCGAGKHQGEPWVKYEDKHSGLYGYKDLSGEITLNPQFTGLTNADTFRYIMAVHRPTRAGYEAFYLLKSGRIIGRDSVYQSKAASFDCESEGKIIFVDPATAKIGFFDQDGRVAVPPVYNVATRFYNGVSVALRNARKKCWAGEDENCEHWNWVGGDTILIDDKNKVLISHMGRGWERLNFYSMKVSDRPADTALYNNYRGAGNKIYSFVNYDKEFTRWFYTTWLSLSDAGKAAGTMFEEVDYLVDETGSKRAKQGSPILNKLSSLFAKRFRQAKKEQRTIEPYMQTRLYDRKAYRRFLDACGSYKSMEHPLYEVTISSADRNDKMRQESVLFVRMGDGYQVLTISLEGV</sequence>
<protein>
    <recommendedName>
        <fullName evidence="3">WG repeat-containing protein</fullName>
    </recommendedName>
</protein>
<dbReference type="Proteomes" id="UP000451233">
    <property type="component" value="Unassembled WGS sequence"/>
</dbReference>
<reference evidence="1 2" key="1">
    <citation type="submission" date="2019-11" db="EMBL/GenBank/DDBJ databases">
        <title>Pedobacter sp. HMF7056 Genome sequencing and assembly.</title>
        <authorList>
            <person name="Kang H."/>
            <person name="Kim H."/>
            <person name="Joh K."/>
        </authorList>
    </citation>
    <scope>NUCLEOTIDE SEQUENCE [LARGE SCALE GENOMIC DNA]</scope>
    <source>
        <strain evidence="1 2">HMF7056</strain>
    </source>
</reference>
<comment type="caution">
    <text evidence="1">The sequence shown here is derived from an EMBL/GenBank/DDBJ whole genome shotgun (WGS) entry which is preliminary data.</text>
</comment>
<evidence type="ECO:0000313" key="2">
    <source>
        <dbReference type="Proteomes" id="UP000451233"/>
    </source>
</evidence>
<proteinExistence type="predicted"/>
<dbReference type="Pfam" id="PF14903">
    <property type="entry name" value="WG_beta_rep"/>
    <property type="match status" value="1"/>
</dbReference>
<organism evidence="1 2">
    <name type="scientific">Hufsiella ginkgonis</name>
    <dbReference type="NCBI Taxonomy" id="2695274"/>
    <lineage>
        <taxon>Bacteria</taxon>
        <taxon>Pseudomonadati</taxon>
        <taxon>Bacteroidota</taxon>
        <taxon>Sphingobacteriia</taxon>
        <taxon>Sphingobacteriales</taxon>
        <taxon>Sphingobacteriaceae</taxon>
        <taxon>Hufsiella</taxon>
    </lineage>
</organism>
<name>A0A7K1Y200_9SPHI</name>
<evidence type="ECO:0000313" key="1">
    <source>
        <dbReference type="EMBL" id="MXV17303.1"/>
    </source>
</evidence>
<gene>
    <name evidence="1" type="ORF">GS398_18545</name>
</gene>
<dbReference type="RefSeq" id="WP_160908292.1">
    <property type="nucleotide sequence ID" value="NZ_WVHS01000004.1"/>
</dbReference>
<dbReference type="EMBL" id="WVHS01000004">
    <property type="protein sequence ID" value="MXV17303.1"/>
    <property type="molecule type" value="Genomic_DNA"/>
</dbReference>